<reference evidence="1" key="2">
    <citation type="submission" date="2004-02" db="EMBL/GenBank/DDBJ databases">
        <authorList>
            <consortium name="Genoscope"/>
            <consortium name="Whitehead Institute Centre for Genome Research"/>
        </authorList>
    </citation>
    <scope>NUCLEOTIDE SEQUENCE</scope>
</reference>
<name>Q4SQS4_TETNG</name>
<reference evidence="1" key="1">
    <citation type="journal article" date="2004" name="Nature">
        <title>Genome duplication in the teleost fish Tetraodon nigroviridis reveals the early vertebrate proto-karyotype.</title>
        <authorList>
            <person name="Jaillon O."/>
            <person name="Aury J.-M."/>
            <person name="Brunet F."/>
            <person name="Petit J.-L."/>
            <person name="Stange-Thomann N."/>
            <person name="Mauceli E."/>
            <person name="Bouneau L."/>
            <person name="Fischer C."/>
            <person name="Ozouf-Costaz C."/>
            <person name="Bernot A."/>
            <person name="Nicaud S."/>
            <person name="Jaffe D."/>
            <person name="Fisher S."/>
            <person name="Lutfalla G."/>
            <person name="Dossat C."/>
            <person name="Segurens B."/>
            <person name="Dasilva C."/>
            <person name="Salanoubat M."/>
            <person name="Levy M."/>
            <person name="Boudet N."/>
            <person name="Castellano S."/>
            <person name="Anthouard V."/>
            <person name="Jubin C."/>
            <person name="Castelli V."/>
            <person name="Katinka M."/>
            <person name="Vacherie B."/>
            <person name="Biemont C."/>
            <person name="Skalli Z."/>
            <person name="Cattolico L."/>
            <person name="Poulain J."/>
            <person name="De Berardinis V."/>
            <person name="Cruaud C."/>
            <person name="Duprat S."/>
            <person name="Brottier P."/>
            <person name="Coutanceau J.-P."/>
            <person name="Gouzy J."/>
            <person name="Parra G."/>
            <person name="Lardier G."/>
            <person name="Chapple C."/>
            <person name="McKernan K.J."/>
            <person name="McEwan P."/>
            <person name="Bosak S."/>
            <person name="Kellis M."/>
            <person name="Volff J.-N."/>
            <person name="Guigo R."/>
            <person name="Zody M.C."/>
            <person name="Mesirov J."/>
            <person name="Lindblad-Toh K."/>
            <person name="Birren B."/>
            <person name="Nusbaum C."/>
            <person name="Kahn D."/>
            <person name="Robinson-Rechavi M."/>
            <person name="Laudet V."/>
            <person name="Schachter V."/>
            <person name="Quetier F."/>
            <person name="Saurin W."/>
            <person name="Scarpelli C."/>
            <person name="Wincker P."/>
            <person name="Lander E.S."/>
            <person name="Weissenbach J."/>
            <person name="Roest Crollius H."/>
        </authorList>
    </citation>
    <scope>NUCLEOTIDE SEQUENCE [LARGE SCALE GENOMIC DNA]</scope>
</reference>
<dbReference type="EMBL" id="CAAE01014531">
    <property type="protein sequence ID" value="CAF97008.1"/>
    <property type="molecule type" value="Genomic_DNA"/>
</dbReference>
<gene>
    <name evidence="1" type="ORF">GSTENG00014250001</name>
</gene>
<comment type="caution">
    <text evidence="1">The sequence shown here is derived from an EMBL/GenBank/DDBJ whole genome shotgun (WGS) entry which is preliminary data.</text>
</comment>
<dbReference type="AlphaFoldDB" id="Q4SQS4"/>
<dbReference type="KEGG" id="tng:GSTEN00014250G001"/>
<evidence type="ECO:0000313" key="1">
    <source>
        <dbReference type="EMBL" id="CAF97008.1"/>
    </source>
</evidence>
<proteinExistence type="predicted"/>
<organism evidence="1">
    <name type="scientific">Tetraodon nigroviridis</name>
    <name type="common">Spotted green pufferfish</name>
    <name type="synonym">Chelonodon nigroviridis</name>
    <dbReference type="NCBI Taxonomy" id="99883"/>
    <lineage>
        <taxon>Eukaryota</taxon>
        <taxon>Metazoa</taxon>
        <taxon>Chordata</taxon>
        <taxon>Craniata</taxon>
        <taxon>Vertebrata</taxon>
        <taxon>Euteleostomi</taxon>
        <taxon>Actinopterygii</taxon>
        <taxon>Neopterygii</taxon>
        <taxon>Teleostei</taxon>
        <taxon>Neoteleostei</taxon>
        <taxon>Acanthomorphata</taxon>
        <taxon>Eupercaria</taxon>
        <taxon>Tetraodontiformes</taxon>
        <taxon>Tetradontoidea</taxon>
        <taxon>Tetraodontidae</taxon>
        <taxon>Tetraodon</taxon>
    </lineage>
</organism>
<sequence length="127" mass="13922">MLQTILPSKEHSGERERGCGQGGVFFTFVVNGSPVAVLRVQHQLTFAASVASCHAEVPPILVADLHLPVGPPRGQTVDSQDASEPVEPLWIILRFPVFFPSIDHLFPLFGENEAWVCGGWIQLYVNC</sequence>
<accession>Q4SQS4</accession>
<protein>
    <submittedName>
        <fullName evidence="1">(spotted green pufferfish) hypothetical protein</fullName>
    </submittedName>
</protein>